<dbReference type="Gene3D" id="1.10.238.10">
    <property type="entry name" value="EF-hand"/>
    <property type="match status" value="1"/>
</dbReference>
<dbReference type="InterPro" id="IPR002048">
    <property type="entry name" value="EF_hand_dom"/>
</dbReference>
<keyword evidence="4" id="KW-1185">Reference proteome</keyword>
<evidence type="ECO:0000313" key="3">
    <source>
        <dbReference type="EMBL" id="KPJ08053.1"/>
    </source>
</evidence>
<reference evidence="3 4" key="1">
    <citation type="journal article" date="2015" name="Nat. Commun.">
        <title>Outbred genome sequencing and CRISPR/Cas9 gene editing in butterflies.</title>
        <authorList>
            <person name="Li X."/>
            <person name="Fan D."/>
            <person name="Zhang W."/>
            <person name="Liu G."/>
            <person name="Zhang L."/>
            <person name="Zhao L."/>
            <person name="Fang X."/>
            <person name="Chen L."/>
            <person name="Dong Y."/>
            <person name="Chen Y."/>
            <person name="Ding Y."/>
            <person name="Zhao R."/>
            <person name="Feng M."/>
            <person name="Zhu Y."/>
            <person name="Feng Y."/>
            <person name="Jiang X."/>
            <person name="Zhu D."/>
            <person name="Xiang H."/>
            <person name="Feng X."/>
            <person name="Li S."/>
            <person name="Wang J."/>
            <person name="Zhang G."/>
            <person name="Kronforst M.R."/>
            <person name="Wang W."/>
        </authorList>
    </citation>
    <scope>NUCLEOTIDE SEQUENCE [LARGE SCALE GENOMIC DNA]</scope>
    <source>
        <strain evidence="3">Ya'a_city_454_Pm</strain>
        <tissue evidence="3">Whole body</tissue>
    </source>
</reference>
<dbReference type="PROSITE" id="PS50222">
    <property type="entry name" value="EF_HAND_2"/>
    <property type="match status" value="1"/>
</dbReference>
<keyword evidence="1" id="KW-0106">Calcium</keyword>
<dbReference type="OrthoDB" id="9974725at2759"/>
<dbReference type="KEGG" id="pmac:106718305"/>
<dbReference type="InParanoid" id="A0A0N1INE4"/>
<dbReference type="PROSITE" id="PS00018">
    <property type="entry name" value="EF_HAND_1"/>
    <property type="match status" value="2"/>
</dbReference>
<dbReference type="InterPro" id="IPR011992">
    <property type="entry name" value="EF-hand-dom_pair"/>
</dbReference>
<evidence type="ECO:0000259" key="2">
    <source>
        <dbReference type="PROSITE" id="PS50222"/>
    </source>
</evidence>
<dbReference type="SUPFAM" id="SSF47473">
    <property type="entry name" value="EF-hand"/>
    <property type="match status" value="1"/>
</dbReference>
<dbReference type="AlphaFoldDB" id="A0A0N1INE4"/>
<proteinExistence type="predicted"/>
<name>A0A0N1INE4_PAPMA</name>
<organism evidence="3 4">
    <name type="scientific">Papilio machaon</name>
    <name type="common">Old World swallowtail butterfly</name>
    <dbReference type="NCBI Taxonomy" id="76193"/>
    <lineage>
        <taxon>Eukaryota</taxon>
        <taxon>Metazoa</taxon>
        <taxon>Ecdysozoa</taxon>
        <taxon>Arthropoda</taxon>
        <taxon>Hexapoda</taxon>
        <taxon>Insecta</taxon>
        <taxon>Pterygota</taxon>
        <taxon>Neoptera</taxon>
        <taxon>Endopterygota</taxon>
        <taxon>Lepidoptera</taxon>
        <taxon>Glossata</taxon>
        <taxon>Ditrysia</taxon>
        <taxon>Papilionoidea</taxon>
        <taxon>Papilionidae</taxon>
        <taxon>Papilioninae</taxon>
        <taxon>Papilio</taxon>
    </lineage>
</organism>
<dbReference type="InterPro" id="IPR018247">
    <property type="entry name" value="EF_Hand_1_Ca_BS"/>
</dbReference>
<dbReference type="FunCoup" id="A0A0N1INE4">
    <property type="interactions" value="5"/>
</dbReference>
<sequence length="183" mass="20892">MVSEFRKQKLLHLFNIFFDMDASGSIEKNDFVLAAENISKLRGWKSGDVKYKETLESLIKIWEGLQNAADADKDGKVTAKEWVAMWDIYARNPNSGADWQLEYCKFMFQLEDAGGDGAIDCEEFSTVYESFGLLKEDNVAAFNVMSKGKPKVTWQEFQELWIQYFTSDNPNDPGNFIFGAATF</sequence>
<dbReference type="GO" id="GO:0005509">
    <property type="term" value="F:calcium ion binding"/>
    <property type="evidence" value="ECO:0007669"/>
    <property type="project" value="InterPro"/>
</dbReference>
<dbReference type="Proteomes" id="UP000053240">
    <property type="component" value="Unassembled WGS sequence"/>
</dbReference>
<evidence type="ECO:0000256" key="1">
    <source>
        <dbReference type="ARBA" id="ARBA00022837"/>
    </source>
</evidence>
<dbReference type="EMBL" id="KQ461158">
    <property type="protein sequence ID" value="KPJ08053.1"/>
    <property type="molecule type" value="Genomic_DNA"/>
</dbReference>
<gene>
    <name evidence="3" type="ORF">RR48_04160</name>
</gene>
<accession>A0A0N1INE4</accession>
<feature type="domain" description="EF-hand" evidence="2">
    <location>
        <begin position="99"/>
        <end position="134"/>
    </location>
</feature>
<dbReference type="STRING" id="76193.A0A0N1INE4"/>
<protein>
    <submittedName>
        <fullName evidence="3">Sarcoplasmic calcium-binding proteins II, V, VI, and VII</fullName>
    </submittedName>
</protein>
<evidence type="ECO:0000313" key="4">
    <source>
        <dbReference type="Proteomes" id="UP000053240"/>
    </source>
</evidence>
<dbReference type="Pfam" id="PF13202">
    <property type="entry name" value="EF-hand_5"/>
    <property type="match status" value="1"/>
</dbReference>